<evidence type="ECO:0000313" key="2">
    <source>
        <dbReference type="EMBL" id="VEV98625.1"/>
    </source>
</evidence>
<accession>A0A653E7F3</accession>
<feature type="region of interest" description="Disordered" evidence="1">
    <location>
        <begin position="1"/>
        <end position="51"/>
    </location>
</feature>
<proteinExistence type="predicted"/>
<dbReference type="AlphaFoldDB" id="A0A653E7F3"/>
<reference evidence="2" key="1">
    <citation type="submission" date="2019-02" db="EMBL/GenBank/DDBJ databases">
        <authorList>
            <consortium name="Genoscope - CEA"/>
            <person name="William W."/>
        </authorList>
    </citation>
    <scope>NUCLEOTIDE SEQUENCE [LARGE SCALE GENOMIC DNA]</scope>
    <source>
        <strain evidence="2">YSy11</strain>
    </source>
</reference>
<evidence type="ECO:0000256" key="1">
    <source>
        <dbReference type="SAM" id="MobiDB-lite"/>
    </source>
</evidence>
<sequence>MDSGAQQRNPSSNRKINPKPAPDRQIAVSEAASGFQPPSNTPQKNRQPEDG</sequence>
<dbReference type="EMBL" id="LR215729">
    <property type="protein sequence ID" value="VEV98625.1"/>
    <property type="molecule type" value="Genomic_DNA"/>
</dbReference>
<protein>
    <submittedName>
        <fullName evidence="2">Uncharacterized protein</fullName>
    </submittedName>
</protein>
<feature type="compositionally biased region" description="Polar residues" evidence="1">
    <location>
        <begin position="36"/>
        <end position="45"/>
    </location>
</feature>
<organism evidence="2">
    <name type="scientific">Pseudomonas marincola</name>
    <dbReference type="NCBI Taxonomy" id="437900"/>
    <lineage>
        <taxon>Bacteria</taxon>
        <taxon>Pseudomonadati</taxon>
        <taxon>Pseudomonadota</taxon>
        <taxon>Gammaproteobacteria</taxon>
        <taxon>Pseudomonadales</taxon>
        <taxon>Pseudomonadaceae</taxon>
        <taxon>Pseudomonas</taxon>
    </lineage>
</organism>
<feature type="compositionally biased region" description="Polar residues" evidence="1">
    <location>
        <begin position="1"/>
        <end position="15"/>
    </location>
</feature>
<gene>
    <name evidence="2" type="ORF">PMYSY11_3581</name>
</gene>
<name>A0A653E7F3_9PSED</name>